<dbReference type="EMBL" id="JARIHO010000054">
    <property type="protein sequence ID" value="KAJ7319335.1"/>
    <property type="molecule type" value="Genomic_DNA"/>
</dbReference>
<sequence length="137" mass="15637">MADIVSLIASVLQLVDAVAKGRRYIQDFRDAPKDQQRLLLEVQNLDSLLKALDTRVKNNGAQMQEIEGCLIDLKGMMERLTKKLDPKDIAHISSRLTWSLWRKEDVQEALDTIERFKSLVNAWLGVDVWDSAQGMEL</sequence>
<feature type="signal peptide" evidence="1">
    <location>
        <begin position="1"/>
        <end position="17"/>
    </location>
</feature>
<evidence type="ECO:0000313" key="3">
    <source>
        <dbReference type="Proteomes" id="UP001218218"/>
    </source>
</evidence>
<evidence type="ECO:0000313" key="2">
    <source>
        <dbReference type="EMBL" id="KAJ7319335.1"/>
    </source>
</evidence>
<keyword evidence="3" id="KW-1185">Reference proteome</keyword>
<proteinExistence type="predicted"/>
<evidence type="ECO:0008006" key="4">
    <source>
        <dbReference type="Google" id="ProtNLM"/>
    </source>
</evidence>
<gene>
    <name evidence="2" type="ORF">DFH08DRAFT_390668</name>
</gene>
<name>A0AAD6ZFZ5_9AGAR</name>
<dbReference type="Proteomes" id="UP001218218">
    <property type="component" value="Unassembled WGS sequence"/>
</dbReference>
<accession>A0AAD6ZFZ5</accession>
<dbReference type="AlphaFoldDB" id="A0AAD6ZFZ5"/>
<comment type="caution">
    <text evidence="2">The sequence shown here is derived from an EMBL/GenBank/DDBJ whole genome shotgun (WGS) entry which is preliminary data.</text>
</comment>
<evidence type="ECO:0000256" key="1">
    <source>
        <dbReference type="SAM" id="SignalP"/>
    </source>
</evidence>
<protein>
    <recommendedName>
        <fullName evidence="4">Fungal N-terminal domain-containing protein</fullName>
    </recommendedName>
</protein>
<feature type="chain" id="PRO_5041910268" description="Fungal N-terminal domain-containing protein" evidence="1">
    <location>
        <begin position="18"/>
        <end position="137"/>
    </location>
</feature>
<keyword evidence="1" id="KW-0732">Signal</keyword>
<organism evidence="2 3">
    <name type="scientific">Mycena albidolilacea</name>
    <dbReference type="NCBI Taxonomy" id="1033008"/>
    <lineage>
        <taxon>Eukaryota</taxon>
        <taxon>Fungi</taxon>
        <taxon>Dikarya</taxon>
        <taxon>Basidiomycota</taxon>
        <taxon>Agaricomycotina</taxon>
        <taxon>Agaricomycetes</taxon>
        <taxon>Agaricomycetidae</taxon>
        <taxon>Agaricales</taxon>
        <taxon>Marasmiineae</taxon>
        <taxon>Mycenaceae</taxon>
        <taxon>Mycena</taxon>
    </lineage>
</organism>
<reference evidence="2" key="1">
    <citation type="submission" date="2023-03" db="EMBL/GenBank/DDBJ databases">
        <title>Massive genome expansion in bonnet fungi (Mycena s.s.) driven by repeated elements and novel gene families across ecological guilds.</title>
        <authorList>
            <consortium name="Lawrence Berkeley National Laboratory"/>
            <person name="Harder C.B."/>
            <person name="Miyauchi S."/>
            <person name="Viragh M."/>
            <person name="Kuo A."/>
            <person name="Thoen E."/>
            <person name="Andreopoulos B."/>
            <person name="Lu D."/>
            <person name="Skrede I."/>
            <person name="Drula E."/>
            <person name="Henrissat B."/>
            <person name="Morin E."/>
            <person name="Kohler A."/>
            <person name="Barry K."/>
            <person name="LaButti K."/>
            <person name="Morin E."/>
            <person name="Salamov A."/>
            <person name="Lipzen A."/>
            <person name="Mereny Z."/>
            <person name="Hegedus B."/>
            <person name="Baldrian P."/>
            <person name="Stursova M."/>
            <person name="Weitz H."/>
            <person name="Taylor A."/>
            <person name="Grigoriev I.V."/>
            <person name="Nagy L.G."/>
            <person name="Martin F."/>
            <person name="Kauserud H."/>
        </authorList>
    </citation>
    <scope>NUCLEOTIDE SEQUENCE</scope>
    <source>
        <strain evidence="2">CBHHK002</strain>
    </source>
</reference>